<dbReference type="InterPro" id="IPR001849">
    <property type="entry name" value="PH_domain"/>
</dbReference>
<sequence length="615" mass="67078">MDQEPDAPPDGYLPTKDAVALVDVTYKKHKNAFKYSQPSGYVEEVLLADNEEEMNDWLAKLNYAAAFTTSGVRMRGVVGGNYEGQSRRGIRRLGSSASAQVIQTPTGDVSIVRGKIDHKEAESIQAQRRHTMMDAVAKADEEIALKEQELEVHLRNARHLQILSPIQAKTRDQILSAAAHMDVKIKWIRMGIWKSRCHRDVLLKDLAEEQGPQGLAPSKMQNGHEFNEASPSREKPSNLEAGSASSVARRRRRSSAAVSTIQGSSKAPQAEPESPVTEAYQTPPTSQWNICNHSTPQKDMDVEQSATDHHHDDVDANERVLLEQAGLLDSGSRGRIQPERKRTGSLSEAGDASESRDAPGSIDKQDKMKIRRSLQRTLRESAGHLSHHRSRKGKEILSGGGSDDMGREDVLTRGSGSFVVHGKKASVINFGSELQQLTPEERMKQRKQDQRDEPASPASLDEDFHDALNSSLVPTERRESAASASTATARSFRELHRKYSSAHASKGPVFGGRLSVPSDGESEAAVSFSDGRRTPLPPIENESGDEENQVAVGSLRSGTGPQFIVSPQPIPASLANPVATPSEPTTPLEPQKGDENVQGAEMQRLPSPSIQAVKA</sequence>
<evidence type="ECO:0000259" key="2">
    <source>
        <dbReference type="PROSITE" id="PS50003"/>
    </source>
</evidence>
<feature type="compositionally biased region" description="Basic and acidic residues" evidence="1">
    <location>
        <begin position="353"/>
        <end position="368"/>
    </location>
</feature>
<name>H1W3P2_COLHI</name>
<feature type="compositionally biased region" description="Polar residues" evidence="1">
    <location>
        <begin position="606"/>
        <end position="615"/>
    </location>
</feature>
<dbReference type="SUPFAM" id="SSF50729">
    <property type="entry name" value="PH domain-like"/>
    <property type="match status" value="1"/>
</dbReference>
<dbReference type="InterPro" id="IPR011993">
    <property type="entry name" value="PH-like_dom_sf"/>
</dbReference>
<dbReference type="Proteomes" id="UP000007174">
    <property type="component" value="Unassembled WGS sequence"/>
</dbReference>
<reference evidence="4" key="1">
    <citation type="journal article" date="2012" name="Nat. Genet.">
        <title>Lifestyle transitions in plant pathogenic Colletotrichum fungi deciphered by genome and transcriptome analyses.</title>
        <authorList>
            <person name="O'Connell R.J."/>
            <person name="Thon M.R."/>
            <person name="Hacquard S."/>
            <person name="Amyotte S.G."/>
            <person name="Kleemann J."/>
            <person name="Torres M.F."/>
            <person name="Damm U."/>
            <person name="Buiate E.A."/>
            <person name="Epstein L."/>
            <person name="Alkan N."/>
            <person name="Altmueller J."/>
            <person name="Alvarado-Balderrama L."/>
            <person name="Bauser C.A."/>
            <person name="Becker C."/>
            <person name="Birren B.W."/>
            <person name="Chen Z."/>
            <person name="Choi J."/>
            <person name="Crouch J.A."/>
            <person name="Duvick J.P."/>
            <person name="Farman M.A."/>
            <person name="Gan P."/>
            <person name="Heiman D."/>
            <person name="Henrissat B."/>
            <person name="Howard R.J."/>
            <person name="Kabbage M."/>
            <person name="Koch C."/>
            <person name="Kracher B."/>
            <person name="Kubo Y."/>
            <person name="Law A.D."/>
            <person name="Lebrun M.-H."/>
            <person name="Lee Y.-H."/>
            <person name="Miyara I."/>
            <person name="Moore N."/>
            <person name="Neumann U."/>
            <person name="Nordstroem K."/>
            <person name="Panaccione D.G."/>
            <person name="Panstruga R."/>
            <person name="Place M."/>
            <person name="Proctor R.H."/>
            <person name="Prusky D."/>
            <person name="Rech G."/>
            <person name="Reinhardt R."/>
            <person name="Rollins J.A."/>
            <person name="Rounsley S."/>
            <person name="Schardl C.L."/>
            <person name="Schwartz D.C."/>
            <person name="Shenoy N."/>
            <person name="Shirasu K."/>
            <person name="Sikhakolli U.R."/>
            <person name="Stueber K."/>
            <person name="Sukno S.A."/>
            <person name="Sweigard J.A."/>
            <person name="Takano Y."/>
            <person name="Takahara H."/>
            <person name="Trail F."/>
            <person name="van der Does H.C."/>
            <person name="Voll L.M."/>
            <person name="Will I."/>
            <person name="Young S."/>
            <person name="Zeng Q."/>
            <person name="Zhang J."/>
            <person name="Zhou S."/>
            <person name="Dickman M.B."/>
            <person name="Schulze-Lefert P."/>
            <person name="Ver Loren van Themaat E."/>
            <person name="Ma L.-J."/>
            <person name="Vaillancourt L.J."/>
        </authorList>
    </citation>
    <scope>NUCLEOTIDE SEQUENCE [LARGE SCALE GENOMIC DNA]</scope>
    <source>
        <strain evidence="4">IMI 349063</strain>
    </source>
</reference>
<dbReference type="STRING" id="759273.H1W3P2"/>
<feature type="region of interest" description="Disordered" evidence="1">
    <location>
        <begin position="325"/>
        <end position="410"/>
    </location>
</feature>
<feature type="region of interest" description="Disordered" evidence="1">
    <location>
        <begin position="212"/>
        <end position="311"/>
    </location>
</feature>
<dbReference type="eggNOG" id="KOG0929">
    <property type="taxonomic scope" value="Eukaryota"/>
</dbReference>
<dbReference type="AlphaFoldDB" id="H1W3P2"/>
<dbReference type="PROSITE" id="PS50003">
    <property type="entry name" value="PH_DOMAIN"/>
    <property type="match status" value="1"/>
</dbReference>
<organism evidence="3 4">
    <name type="scientific">Colletotrichum higginsianum (strain IMI 349063)</name>
    <name type="common">Crucifer anthracnose fungus</name>
    <dbReference type="NCBI Taxonomy" id="759273"/>
    <lineage>
        <taxon>Eukaryota</taxon>
        <taxon>Fungi</taxon>
        <taxon>Dikarya</taxon>
        <taxon>Ascomycota</taxon>
        <taxon>Pezizomycotina</taxon>
        <taxon>Sordariomycetes</taxon>
        <taxon>Hypocreomycetidae</taxon>
        <taxon>Glomerellales</taxon>
        <taxon>Glomerellaceae</taxon>
        <taxon>Colletotrichum</taxon>
        <taxon>Colletotrichum destructivum species complex</taxon>
    </lineage>
</organism>
<dbReference type="Gene3D" id="2.30.29.30">
    <property type="entry name" value="Pleckstrin-homology domain (PH domain)/Phosphotyrosine-binding domain (PTB)"/>
    <property type="match status" value="1"/>
</dbReference>
<dbReference type="EMBL" id="CACQ02009368">
    <property type="protein sequence ID" value="CCF47105.1"/>
    <property type="molecule type" value="Genomic_DNA"/>
</dbReference>
<feature type="compositionally biased region" description="Polar residues" evidence="1">
    <location>
        <begin position="279"/>
        <end position="295"/>
    </location>
</feature>
<proteinExistence type="predicted"/>
<evidence type="ECO:0000313" key="3">
    <source>
        <dbReference type="EMBL" id="CCF47105.1"/>
    </source>
</evidence>
<feature type="domain" description="PH" evidence="2">
    <location>
        <begin position="1"/>
        <end position="66"/>
    </location>
</feature>
<feature type="compositionally biased region" description="Basic and acidic residues" evidence="1">
    <location>
        <begin position="439"/>
        <end position="454"/>
    </location>
</feature>
<feature type="compositionally biased region" description="Low complexity" evidence="1">
    <location>
        <begin position="481"/>
        <end position="490"/>
    </location>
</feature>
<gene>
    <name evidence="3" type="ORF">CH063_04044</name>
</gene>
<protein>
    <submittedName>
        <fullName evidence="3">Guanyl-nucleotide exchange factor</fullName>
    </submittedName>
</protein>
<evidence type="ECO:0000313" key="4">
    <source>
        <dbReference type="Proteomes" id="UP000007174"/>
    </source>
</evidence>
<dbReference type="HOGENOM" id="CLU_438816_0_0_1"/>
<dbReference type="VEuPathDB" id="FungiDB:CH63R_12959"/>
<accession>H1W3P2</accession>
<evidence type="ECO:0000256" key="1">
    <source>
        <dbReference type="SAM" id="MobiDB-lite"/>
    </source>
</evidence>
<feature type="compositionally biased region" description="Basic and acidic residues" evidence="1">
    <location>
        <begin position="296"/>
        <end position="311"/>
    </location>
</feature>
<feature type="compositionally biased region" description="Basic and acidic residues" evidence="1">
    <location>
        <begin position="225"/>
        <end position="237"/>
    </location>
</feature>
<feature type="region of interest" description="Disordered" evidence="1">
    <location>
        <begin position="429"/>
        <end position="615"/>
    </location>
</feature>